<feature type="transmembrane region" description="Helical" evidence="8">
    <location>
        <begin position="158"/>
        <end position="191"/>
    </location>
</feature>
<dbReference type="GO" id="GO:0016763">
    <property type="term" value="F:pentosyltransferase activity"/>
    <property type="evidence" value="ECO:0007669"/>
    <property type="project" value="TreeGrafter"/>
</dbReference>
<dbReference type="GO" id="GO:0009103">
    <property type="term" value="P:lipopolysaccharide biosynthetic process"/>
    <property type="evidence" value="ECO:0007669"/>
    <property type="project" value="UniProtKB-ARBA"/>
</dbReference>
<keyword evidence="11" id="KW-1185">Reference proteome</keyword>
<dbReference type="Proteomes" id="UP000294564">
    <property type="component" value="Unassembled WGS sequence"/>
</dbReference>
<dbReference type="InterPro" id="IPR038731">
    <property type="entry name" value="RgtA/B/C-like"/>
</dbReference>
<keyword evidence="4 10" id="KW-0808">Transferase</keyword>
<dbReference type="AlphaFoldDB" id="A0A4R2NR61"/>
<evidence type="ECO:0000256" key="5">
    <source>
        <dbReference type="ARBA" id="ARBA00022692"/>
    </source>
</evidence>
<keyword evidence="2" id="KW-1003">Cell membrane</keyword>
<keyword evidence="7 8" id="KW-0472">Membrane</keyword>
<protein>
    <submittedName>
        <fullName evidence="10">4-amino-4-deoxy-L-arabinose transferase-like glycosyltransferase</fullName>
    </submittedName>
</protein>
<dbReference type="OrthoDB" id="9792789at2"/>
<organism evidence="10 11">
    <name type="scientific">Tenacibaculum skagerrakense</name>
    <dbReference type="NCBI Taxonomy" id="186571"/>
    <lineage>
        <taxon>Bacteria</taxon>
        <taxon>Pseudomonadati</taxon>
        <taxon>Bacteroidota</taxon>
        <taxon>Flavobacteriia</taxon>
        <taxon>Flavobacteriales</taxon>
        <taxon>Flavobacteriaceae</taxon>
        <taxon>Tenacibaculum</taxon>
    </lineage>
</organism>
<dbReference type="Pfam" id="PF13231">
    <property type="entry name" value="PMT_2"/>
    <property type="match status" value="1"/>
</dbReference>
<feature type="transmembrane region" description="Helical" evidence="8">
    <location>
        <begin position="203"/>
        <end position="225"/>
    </location>
</feature>
<keyword evidence="5 8" id="KW-0812">Transmembrane</keyword>
<evidence type="ECO:0000256" key="3">
    <source>
        <dbReference type="ARBA" id="ARBA00022676"/>
    </source>
</evidence>
<dbReference type="InterPro" id="IPR050297">
    <property type="entry name" value="LipidA_mod_glycosyltrf_83"/>
</dbReference>
<evidence type="ECO:0000256" key="2">
    <source>
        <dbReference type="ARBA" id="ARBA00022475"/>
    </source>
</evidence>
<keyword evidence="6 8" id="KW-1133">Transmembrane helix</keyword>
<feature type="transmembrane region" description="Helical" evidence="8">
    <location>
        <begin position="414"/>
        <end position="433"/>
    </location>
</feature>
<keyword evidence="3" id="KW-0328">Glycosyltransferase</keyword>
<feature type="transmembrane region" description="Helical" evidence="8">
    <location>
        <begin position="7"/>
        <end position="24"/>
    </location>
</feature>
<evidence type="ECO:0000256" key="8">
    <source>
        <dbReference type="SAM" id="Phobius"/>
    </source>
</evidence>
<feature type="transmembrane region" description="Helical" evidence="8">
    <location>
        <begin position="80"/>
        <end position="98"/>
    </location>
</feature>
<feature type="transmembrane region" description="Helical" evidence="8">
    <location>
        <begin position="357"/>
        <end position="378"/>
    </location>
</feature>
<sequence>MTKNKSLLILSILIICITILGLPLDMMPPDAALYASIAKTMHLNNDFINLYSLGTDWLDKPHLPFWLTALSFKIFGVSNFAYKLPGVLVFFLGVWATYKFTKENYNKETAVIAAIILATSLHSVISNFDVRAEPYLTGFIMASLYWFYKYIQQKKISDLLLASLFCAFAVMTKGIFAIIPLVAALGGHFIITKSWKELFNPMWLVALGFITLFIVPELYTLYVQFDAHPEKIVFGETNVSGIKFFLWDSQFGRFFNTGPIKGHGDVFFFIHTILWAFLPWSILFYIASFLKIKRNSKKVNTNEEFYTLFGTLATILVFSLSKFQLAHYTNIVFPFMAVLTADFIVSLKSKYQNLLKTYSITQYILIGISIVAVIALSIVMKPEFNFWILPIFILCIIALYLVVKNQQEKTKRILYFSAISFCFLYGFMLTHFYPTLFKYQGGVHAARYINNHDFKSISMLTNNSHNFGFEFYCNKPINRITIEELSNSKNSVLYANEKDLELLTKKNTSFEILKEFDYYRITKLKGKFINKNSREKTLGKKYLIQLN</sequence>
<comment type="subcellular location">
    <subcellularLocation>
        <location evidence="1">Cell membrane</location>
        <topology evidence="1">Multi-pass membrane protein</topology>
    </subcellularLocation>
</comment>
<dbReference type="EMBL" id="SLXM01000006">
    <property type="protein sequence ID" value="TCP24287.1"/>
    <property type="molecule type" value="Genomic_DNA"/>
</dbReference>
<evidence type="ECO:0000256" key="7">
    <source>
        <dbReference type="ARBA" id="ARBA00023136"/>
    </source>
</evidence>
<comment type="caution">
    <text evidence="10">The sequence shown here is derived from an EMBL/GenBank/DDBJ whole genome shotgun (WGS) entry which is preliminary data.</text>
</comment>
<dbReference type="RefSeq" id="WP_132794966.1">
    <property type="nucleotide sequence ID" value="NZ_SLXM01000006.1"/>
</dbReference>
<dbReference type="GO" id="GO:0005886">
    <property type="term" value="C:plasma membrane"/>
    <property type="evidence" value="ECO:0007669"/>
    <property type="project" value="UniProtKB-SubCell"/>
</dbReference>
<feature type="transmembrane region" description="Helical" evidence="8">
    <location>
        <begin position="327"/>
        <end position="345"/>
    </location>
</feature>
<evidence type="ECO:0000313" key="10">
    <source>
        <dbReference type="EMBL" id="TCP24287.1"/>
    </source>
</evidence>
<accession>A0A4R2NR61</accession>
<feature type="transmembrane region" description="Helical" evidence="8">
    <location>
        <begin position="110"/>
        <end position="128"/>
    </location>
</feature>
<dbReference type="PANTHER" id="PTHR33908:SF11">
    <property type="entry name" value="MEMBRANE PROTEIN"/>
    <property type="match status" value="1"/>
</dbReference>
<evidence type="ECO:0000259" key="9">
    <source>
        <dbReference type="Pfam" id="PF13231"/>
    </source>
</evidence>
<evidence type="ECO:0000256" key="6">
    <source>
        <dbReference type="ARBA" id="ARBA00022989"/>
    </source>
</evidence>
<dbReference type="PANTHER" id="PTHR33908">
    <property type="entry name" value="MANNOSYLTRANSFERASE YKCB-RELATED"/>
    <property type="match status" value="1"/>
</dbReference>
<feature type="transmembrane region" description="Helical" evidence="8">
    <location>
        <begin position="267"/>
        <end position="292"/>
    </location>
</feature>
<proteinExistence type="predicted"/>
<feature type="transmembrane region" description="Helical" evidence="8">
    <location>
        <begin position="384"/>
        <end position="402"/>
    </location>
</feature>
<name>A0A4R2NR61_9FLAO</name>
<gene>
    <name evidence="10" type="ORF">EV195_10689</name>
</gene>
<feature type="transmembrane region" description="Helical" evidence="8">
    <location>
        <begin position="304"/>
        <end position="321"/>
    </location>
</feature>
<feature type="domain" description="Glycosyltransferase RgtA/B/C/D-like" evidence="9">
    <location>
        <begin position="59"/>
        <end position="218"/>
    </location>
</feature>
<reference evidence="10 11" key="1">
    <citation type="submission" date="2019-03" db="EMBL/GenBank/DDBJ databases">
        <title>Genomic Encyclopedia of Type Strains, Phase IV (KMG-IV): sequencing the most valuable type-strain genomes for metagenomic binning, comparative biology and taxonomic classification.</title>
        <authorList>
            <person name="Goeker M."/>
        </authorList>
    </citation>
    <scope>NUCLEOTIDE SEQUENCE [LARGE SCALE GENOMIC DNA]</scope>
    <source>
        <strain evidence="10 11">DSM 14836</strain>
    </source>
</reference>
<evidence type="ECO:0000313" key="11">
    <source>
        <dbReference type="Proteomes" id="UP000294564"/>
    </source>
</evidence>
<evidence type="ECO:0000256" key="1">
    <source>
        <dbReference type="ARBA" id="ARBA00004651"/>
    </source>
</evidence>
<evidence type="ECO:0000256" key="4">
    <source>
        <dbReference type="ARBA" id="ARBA00022679"/>
    </source>
</evidence>